<comment type="caution">
    <text evidence="2">The sequence shown here is derived from an EMBL/GenBank/DDBJ whole genome shotgun (WGS) entry which is preliminary data.</text>
</comment>
<protein>
    <submittedName>
        <fullName evidence="2">3-beta hydroxysteroid dehydrogenase</fullName>
    </submittedName>
</protein>
<dbReference type="InterPro" id="IPR001509">
    <property type="entry name" value="Epimerase_deHydtase"/>
</dbReference>
<dbReference type="OrthoDB" id="10262413at2759"/>
<organism evidence="2 3">
    <name type="scientific">Diplodia corticola</name>
    <dbReference type="NCBI Taxonomy" id="236234"/>
    <lineage>
        <taxon>Eukaryota</taxon>
        <taxon>Fungi</taxon>
        <taxon>Dikarya</taxon>
        <taxon>Ascomycota</taxon>
        <taxon>Pezizomycotina</taxon>
        <taxon>Dothideomycetes</taxon>
        <taxon>Dothideomycetes incertae sedis</taxon>
        <taxon>Botryosphaeriales</taxon>
        <taxon>Botryosphaeriaceae</taxon>
        <taxon>Diplodia</taxon>
    </lineage>
</organism>
<dbReference type="GO" id="GO:0005737">
    <property type="term" value="C:cytoplasm"/>
    <property type="evidence" value="ECO:0007669"/>
    <property type="project" value="TreeGrafter"/>
</dbReference>
<dbReference type="PANTHER" id="PTHR48079:SF5">
    <property type="entry name" value="DEPENDENT EPIMERASE_DEHYDRATASE, PUTATIVE (AFU_ORTHOLOGUE AFUA_7G00180)-RELATED"/>
    <property type="match status" value="1"/>
</dbReference>
<dbReference type="PANTHER" id="PTHR48079">
    <property type="entry name" value="PROTEIN YEEZ"/>
    <property type="match status" value="1"/>
</dbReference>
<name>A0A1J9RW91_9PEZI</name>
<dbReference type="RefSeq" id="XP_020128368.1">
    <property type="nucleotide sequence ID" value="XM_020275801.1"/>
</dbReference>
<sequence>MANQRIFITGGSGFVGSAAIELAISRGYQVHALSRSESSDAKLTKLGAVPVRGDLRAFDVLRQQSAQADIVLHYADSFFDNVAQDYAGVVRTDKAAVDAMSAGLEGSNKPFVITSGSLVVASTGAETSEDSPLWEKPLNDRILSERHALEQCSKGIKVSAVRLAPFVHGRGASGVKRVMTMFSNAGKAMYVGSGDVVTSAVHVDDAADLYLLAAEKAEAGEAFNAVAENVTMRDLAEAIGDVLQLPVNSVFYDDAAAQWGEFFARFLSTENWASGKKAADKLGWGPKGRRILDDVKTGSYVAVAGEIGHR</sequence>
<keyword evidence="3" id="KW-1185">Reference proteome</keyword>
<evidence type="ECO:0000313" key="2">
    <source>
        <dbReference type="EMBL" id="OJD32108.1"/>
    </source>
</evidence>
<accession>A0A1J9RW91</accession>
<gene>
    <name evidence="2" type="ORF">BKCO1_410004</name>
</gene>
<dbReference type="InterPro" id="IPR036291">
    <property type="entry name" value="NAD(P)-bd_dom_sf"/>
</dbReference>
<reference evidence="2 3" key="1">
    <citation type="submission" date="2016-10" db="EMBL/GenBank/DDBJ databases">
        <title>Proteomics and genomics reveal pathogen-plant mechanisms compatible with a hemibiotrophic lifestyle of Diplodia corticola.</title>
        <authorList>
            <person name="Fernandes I."/>
            <person name="De Jonge R."/>
            <person name="Van De Peer Y."/>
            <person name="Devreese B."/>
            <person name="Alves A."/>
            <person name="Esteves A.C."/>
        </authorList>
    </citation>
    <scope>NUCLEOTIDE SEQUENCE [LARGE SCALE GENOMIC DNA]</scope>
    <source>
        <strain evidence="2 3">CBS 112549</strain>
    </source>
</reference>
<dbReference type="Pfam" id="PF01370">
    <property type="entry name" value="Epimerase"/>
    <property type="match status" value="1"/>
</dbReference>
<evidence type="ECO:0000313" key="3">
    <source>
        <dbReference type="Proteomes" id="UP000183809"/>
    </source>
</evidence>
<dbReference type="EMBL" id="MNUE01000041">
    <property type="protein sequence ID" value="OJD32108.1"/>
    <property type="molecule type" value="Genomic_DNA"/>
</dbReference>
<dbReference type="GeneID" id="31016062"/>
<dbReference type="AlphaFoldDB" id="A0A1J9RW91"/>
<dbReference type="Proteomes" id="UP000183809">
    <property type="component" value="Unassembled WGS sequence"/>
</dbReference>
<dbReference type="SUPFAM" id="SSF51735">
    <property type="entry name" value="NAD(P)-binding Rossmann-fold domains"/>
    <property type="match status" value="1"/>
</dbReference>
<proteinExistence type="predicted"/>
<dbReference type="InterPro" id="IPR051783">
    <property type="entry name" value="NAD(P)-dependent_oxidoreduct"/>
</dbReference>
<dbReference type="STRING" id="236234.A0A1J9RW91"/>
<evidence type="ECO:0000259" key="1">
    <source>
        <dbReference type="Pfam" id="PF01370"/>
    </source>
</evidence>
<feature type="domain" description="NAD-dependent epimerase/dehydratase" evidence="1">
    <location>
        <begin position="6"/>
        <end position="224"/>
    </location>
</feature>
<dbReference type="GO" id="GO:0004029">
    <property type="term" value="F:aldehyde dehydrogenase (NAD+) activity"/>
    <property type="evidence" value="ECO:0007669"/>
    <property type="project" value="TreeGrafter"/>
</dbReference>
<dbReference type="Gene3D" id="3.40.50.720">
    <property type="entry name" value="NAD(P)-binding Rossmann-like Domain"/>
    <property type="match status" value="1"/>
</dbReference>